<dbReference type="OrthoDB" id="9800865at2"/>
<keyword evidence="18" id="KW-1185">Reference proteome</keyword>
<sequence length="399" mass="42252">MTPCPPETEATDAAWWAQLDALAQHAEGLSDPNPRVAARLRTRDGRCFDGHTQAAGDAHAEIMALRAAQAAGADTRGATVWVTLEPCSHHGRTPPCCDALIAAGVERVVIAAIDPNPRVAGAGVQRLRAAGIDVQVLPTDHPAALATRERNIGFWQRMRHGRPWVRMKIAASLDGITALPNGVSQWITEEAARADGHAWRRRAGALLTGIGTVRRDDPRLDVRLVPSARQPLRVVLDSALDIDPTARILQPPGAALLYTALGAHPSAAQRTKRDALQAMGVTIVDRPGPPKTPGGPPKVDLAAVLADLAARDVNELHIEAGAELNASWWRAGGVDELLLYLAPRLLGAGAGLTTLGPLTRLEDGWPLAFVSVHSVGPDIRVLARVPGRTPALVEPSAVL</sequence>
<dbReference type="SUPFAM" id="SSF53927">
    <property type="entry name" value="Cytidine deaminase-like"/>
    <property type="match status" value="1"/>
</dbReference>
<dbReference type="EC" id="1.1.1.193" evidence="12"/>
<evidence type="ECO:0000256" key="10">
    <source>
        <dbReference type="ARBA" id="ARBA00023002"/>
    </source>
</evidence>
<dbReference type="NCBIfam" id="TIGR00326">
    <property type="entry name" value="eubact_ribD"/>
    <property type="match status" value="1"/>
</dbReference>
<comment type="catalytic activity">
    <reaction evidence="12">
        <text>5-amino-6-(5-phospho-D-ribitylamino)uracil + NADP(+) = 5-amino-6-(5-phospho-D-ribosylamino)uracil + NADPH + H(+)</text>
        <dbReference type="Rhea" id="RHEA:17845"/>
        <dbReference type="ChEBI" id="CHEBI:15378"/>
        <dbReference type="ChEBI" id="CHEBI:57783"/>
        <dbReference type="ChEBI" id="CHEBI:58349"/>
        <dbReference type="ChEBI" id="CHEBI:58421"/>
        <dbReference type="ChEBI" id="CHEBI:58453"/>
        <dbReference type="EC" id="1.1.1.193"/>
    </reaction>
</comment>
<keyword evidence="10 12" id="KW-0560">Oxidoreductase</keyword>
<evidence type="ECO:0000256" key="14">
    <source>
        <dbReference type="PIRSR" id="PIRSR006769-2"/>
    </source>
</evidence>
<dbReference type="InterPro" id="IPR002734">
    <property type="entry name" value="RibDG_C"/>
</dbReference>
<evidence type="ECO:0000256" key="1">
    <source>
        <dbReference type="ARBA" id="ARBA00002151"/>
    </source>
</evidence>
<dbReference type="PANTHER" id="PTHR38011:SF7">
    <property type="entry name" value="2,5-DIAMINO-6-RIBOSYLAMINO-4(3H)-PYRIMIDINONE 5'-PHOSPHATE REDUCTASE"/>
    <property type="match status" value="1"/>
</dbReference>
<dbReference type="AlphaFoldDB" id="A0A554XDG6"/>
<evidence type="ECO:0000256" key="9">
    <source>
        <dbReference type="ARBA" id="ARBA00022857"/>
    </source>
</evidence>
<dbReference type="EMBL" id="VJON01000024">
    <property type="protein sequence ID" value="TSE33876.1"/>
    <property type="molecule type" value="Genomic_DNA"/>
</dbReference>
<keyword evidence="8 12" id="KW-0862">Zinc</keyword>
<dbReference type="Pfam" id="PF00383">
    <property type="entry name" value="dCMP_cyt_deam_1"/>
    <property type="match status" value="1"/>
</dbReference>
<evidence type="ECO:0000256" key="11">
    <source>
        <dbReference type="ARBA" id="ARBA00023268"/>
    </source>
</evidence>
<dbReference type="GO" id="GO:0008703">
    <property type="term" value="F:5-amino-6-(5-phosphoribosylamino)uracil reductase activity"/>
    <property type="evidence" value="ECO:0007669"/>
    <property type="project" value="UniProtKB-EC"/>
</dbReference>
<dbReference type="GO" id="GO:0008270">
    <property type="term" value="F:zinc ion binding"/>
    <property type="evidence" value="ECO:0007669"/>
    <property type="project" value="InterPro"/>
</dbReference>
<feature type="active site" description="Proton donor" evidence="13">
    <location>
        <position position="61"/>
    </location>
</feature>
<dbReference type="PIRSF" id="PIRSF006769">
    <property type="entry name" value="RibD"/>
    <property type="match status" value="1"/>
</dbReference>
<feature type="binding site" evidence="15">
    <location>
        <position position="96"/>
    </location>
    <ligand>
        <name>Zn(2+)</name>
        <dbReference type="ChEBI" id="CHEBI:29105"/>
        <note>catalytic</note>
    </ligand>
</feature>
<evidence type="ECO:0000256" key="7">
    <source>
        <dbReference type="ARBA" id="ARBA00022723"/>
    </source>
</evidence>
<keyword evidence="12" id="KW-0378">Hydrolase</keyword>
<feature type="binding site" evidence="14">
    <location>
        <position position="223"/>
    </location>
    <ligand>
        <name>substrate</name>
    </ligand>
</feature>
<dbReference type="InterPro" id="IPR016192">
    <property type="entry name" value="APOBEC/CMP_deaminase_Zn-bd"/>
</dbReference>
<dbReference type="SUPFAM" id="SSF53597">
    <property type="entry name" value="Dihydrofolate reductase-like"/>
    <property type="match status" value="1"/>
</dbReference>
<evidence type="ECO:0000256" key="15">
    <source>
        <dbReference type="PIRSR" id="PIRSR006769-3"/>
    </source>
</evidence>
<dbReference type="InterPro" id="IPR004794">
    <property type="entry name" value="Eubact_RibD"/>
</dbReference>
<dbReference type="Gene3D" id="3.40.430.10">
    <property type="entry name" value="Dihydrofolate Reductase, subunit A"/>
    <property type="match status" value="1"/>
</dbReference>
<evidence type="ECO:0000256" key="6">
    <source>
        <dbReference type="ARBA" id="ARBA00022619"/>
    </source>
</evidence>
<evidence type="ECO:0000313" key="18">
    <source>
        <dbReference type="Proteomes" id="UP000318294"/>
    </source>
</evidence>
<feature type="binding site" evidence="14">
    <location>
        <position position="184"/>
    </location>
    <ligand>
        <name>substrate</name>
    </ligand>
</feature>
<dbReference type="PROSITE" id="PS51747">
    <property type="entry name" value="CYT_DCMP_DEAMINASES_2"/>
    <property type="match status" value="1"/>
</dbReference>
<dbReference type="InterPro" id="IPR002125">
    <property type="entry name" value="CMP_dCMP_dom"/>
</dbReference>
<dbReference type="UniPathway" id="UPA00275">
    <property type="reaction ID" value="UER00401"/>
</dbReference>
<evidence type="ECO:0000256" key="2">
    <source>
        <dbReference type="ARBA" id="ARBA00004882"/>
    </source>
</evidence>
<keyword evidence="6 12" id="KW-0686">Riboflavin biosynthesis</keyword>
<comment type="function">
    <text evidence="1 12">Converts 2,5-diamino-6-(ribosylamino)-4(3h)-pyrimidinone 5'-phosphate into 5-amino-6-(ribosylamino)-2,4(1h,3h)-pyrimidinedione 5'-phosphate.</text>
</comment>
<name>A0A554XDG6_9BURK</name>
<evidence type="ECO:0000256" key="8">
    <source>
        <dbReference type="ARBA" id="ARBA00022833"/>
    </source>
</evidence>
<comment type="similarity">
    <text evidence="5 12">In the C-terminal section; belongs to the HTP reductase family.</text>
</comment>
<dbReference type="InterPro" id="IPR024072">
    <property type="entry name" value="DHFR-like_dom_sf"/>
</dbReference>
<evidence type="ECO:0000256" key="3">
    <source>
        <dbReference type="ARBA" id="ARBA00004910"/>
    </source>
</evidence>
<evidence type="ECO:0000256" key="4">
    <source>
        <dbReference type="ARBA" id="ARBA00005259"/>
    </source>
</evidence>
<feature type="binding site" evidence="14">
    <location>
        <position position="200"/>
    </location>
    <ligand>
        <name>substrate</name>
    </ligand>
</feature>
<evidence type="ECO:0000313" key="17">
    <source>
        <dbReference type="EMBL" id="TSE33876.1"/>
    </source>
</evidence>
<comment type="cofactor">
    <cofactor evidence="12 15">
        <name>Zn(2+)</name>
        <dbReference type="ChEBI" id="CHEBI:29105"/>
    </cofactor>
    <text evidence="12 15">Binds 1 zinc ion.</text>
</comment>
<feature type="binding site" evidence="14">
    <location>
        <position position="238"/>
    </location>
    <ligand>
        <name>NADP(+)</name>
        <dbReference type="ChEBI" id="CHEBI:58349"/>
    </ligand>
</feature>
<feature type="binding site" evidence="14">
    <location>
        <position position="170"/>
    </location>
    <ligand>
        <name>NADP(+)</name>
        <dbReference type="ChEBI" id="CHEBI:58349"/>
    </ligand>
</feature>
<feature type="binding site" evidence="14">
    <location>
        <position position="212"/>
    </location>
    <ligand>
        <name>NADP(+)</name>
        <dbReference type="ChEBI" id="CHEBI:58349"/>
    </ligand>
</feature>
<reference evidence="17 18" key="1">
    <citation type="submission" date="2019-07" db="EMBL/GenBank/DDBJ databases">
        <title>Tepidimonas charontis SPSP-6 draft genome.</title>
        <authorList>
            <person name="Da Costa M.S."/>
            <person name="Froufe H.J.C."/>
            <person name="Egas C."/>
            <person name="Albuquerque L."/>
        </authorList>
    </citation>
    <scope>NUCLEOTIDE SEQUENCE [LARGE SCALE GENOMIC DNA]</scope>
    <source>
        <strain evidence="17 18">SPSP-6</strain>
    </source>
</reference>
<evidence type="ECO:0000256" key="12">
    <source>
        <dbReference type="PIRNR" id="PIRNR006769"/>
    </source>
</evidence>
<dbReference type="Proteomes" id="UP000318294">
    <property type="component" value="Unassembled WGS sequence"/>
</dbReference>
<dbReference type="PROSITE" id="PS00903">
    <property type="entry name" value="CYT_DCMP_DEAMINASES_1"/>
    <property type="match status" value="1"/>
</dbReference>
<dbReference type="EC" id="3.5.4.26" evidence="12"/>
<comment type="pathway">
    <text evidence="3 12">Cofactor biosynthesis; riboflavin biosynthesis; 5-amino-6-(D-ribitylamino)uracil from GTP: step 3/4.</text>
</comment>
<accession>A0A554XDG6</accession>
<comment type="caution">
    <text evidence="17">The sequence shown here is derived from an EMBL/GenBank/DDBJ whole genome shotgun (WGS) entry which is preliminary data.</text>
</comment>
<gene>
    <name evidence="17" type="primary">ribD</name>
    <name evidence="17" type="ORF">Tchar_01628</name>
</gene>
<dbReference type="PANTHER" id="PTHR38011">
    <property type="entry name" value="DIHYDROFOLATE REDUCTASE FAMILY PROTEIN (AFU_ORTHOLOGUE AFUA_8G06820)"/>
    <property type="match status" value="1"/>
</dbReference>
<dbReference type="InterPro" id="IPR050765">
    <property type="entry name" value="Riboflavin_Biosynth_HTPR"/>
</dbReference>
<dbReference type="InterPro" id="IPR016193">
    <property type="entry name" value="Cytidine_deaminase-like"/>
</dbReference>
<keyword evidence="9 12" id="KW-0521">NADP</keyword>
<comment type="catalytic activity">
    <reaction evidence="12">
        <text>2,5-diamino-6-hydroxy-4-(5-phosphoribosylamino)-pyrimidine + H2O + H(+) = 5-amino-6-(5-phospho-D-ribosylamino)uracil + NH4(+)</text>
        <dbReference type="Rhea" id="RHEA:21868"/>
        <dbReference type="ChEBI" id="CHEBI:15377"/>
        <dbReference type="ChEBI" id="CHEBI:15378"/>
        <dbReference type="ChEBI" id="CHEBI:28938"/>
        <dbReference type="ChEBI" id="CHEBI:58453"/>
        <dbReference type="ChEBI" id="CHEBI:58614"/>
        <dbReference type="EC" id="3.5.4.26"/>
    </reaction>
</comment>
<evidence type="ECO:0000256" key="5">
    <source>
        <dbReference type="ARBA" id="ARBA00007417"/>
    </source>
</evidence>
<dbReference type="Pfam" id="PF01872">
    <property type="entry name" value="RibD_C"/>
    <property type="match status" value="1"/>
</dbReference>
<dbReference type="Gene3D" id="3.40.140.10">
    <property type="entry name" value="Cytidine Deaminase, domain 2"/>
    <property type="match status" value="1"/>
</dbReference>
<dbReference type="CDD" id="cd01284">
    <property type="entry name" value="Riboflavin_deaminase-reductase"/>
    <property type="match status" value="1"/>
</dbReference>
<feature type="binding site" evidence="14">
    <location>
        <position position="319"/>
    </location>
    <ligand>
        <name>substrate</name>
    </ligand>
</feature>
<comment type="similarity">
    <text evidence="4 12">In the N-terminal section; belongs to the cytidine and deoxycytidylate deaminase family.</text>
</comment>
<comment type="pathway">
    <text evidence="2 12">Cofactor biosynthesis; riboflavin biosynthesis; 5-amino-6-(D-ribitylamino)uracil from GTP: step 2/4.</text>
</comment>
<dbReference type="GO" id="GO:0009231">
    <property type="term" value="P:riboflavin biosynthetic process"/>
    <property type="evidence" value="ECO:0007669"/>
    <property type="project" value="UniProtKB-UniPathway"/>
</dbReference>
<proteinExistence type="inferred from homology"/>
<feature type="domain" description="CMP/dCMP-type deaminase" evidence="16">
    <location>
        <begin position="10"/>
        <end position="135"/>
    </location>
</feature>
<keyword evidence="11" id="KW-0511">Multifunctional enzyme</keyword>
<dbReference type="GO" id="GO:0008835">
    <property type="term" value="F:diaminohydroxyphosphoribosylaminopyrimidine deaminase activity"/>
    <property type="evidence" value="ECO:0007669"/>
    <property type="project" value="UniProtKB-EC"/>
</dbReference>
<feature type="binding site" evidence="14">
    <location>
        <begin position="321"/>
        <end position="327"/>
    </location>
    <ligand>
        <name>NADP(+)</name>
        <dbReference type="ChEBI" id="CHEBI:58349"/>
    </ligand>
</feature>
<protein>
    <recommendedName>
        <fullName evidence="12">Riboflavin biosynthesis protein RibD</fullName>
    </recommendedName>
    <domain>
        <recommendedName>
            <fullName evidence="12">Diaminohydroxyphosphoribosylaminopyrimidine deaminase</fullName>
            <shortName evidence="12">DRAP deaminase</shortName>
            <ecNumber evidence="12">3.5.4.26</ecNumber>
        </recommendedName>
        <alternativeName>
            <fullName evidence="12">Riboflavin-specific deaminase</fullName>
        </alternativeName>
    </domain>
    <domain>
        <recommendedName>
            <fullName evidence="12">5-amino-6-(5-phosphoribosylamino)uracil reductase</fullName>
            <ecNumber evidence="12">1.1.1.193</ecNumber>
        </recommendedName>
        <alternativeName>
            <fullName evidence="12">HTP reductase</fullName>
        </alternativeName>
    </domain>
</protein>
<keyword evidence="7 12" id="KW-0479">Metal-binding</keyword>
<feature type="binding site" evidence="15">
    <location>
        <position position="59"/>
    </location>
    <ligand>
        <name>Zn(2+)</name>
        <dbReference type="ChEBI" id="CHEBI:29105"/>
        <note>catalytic</note>
    </ligand>
</feature>
<feature type="binding site" evidence="14">
    <location>
        <position position="216"/>
    </location>
    <ligand>
        <name>NADP(+)</name>
        <dbReference type="ChEBI" id="CHEBI:58349"/>
    </ligand>
</feature>
<feature type="binding site" evidence="14">
    <location>
        <position position="220"/>
    </location>
    <ligand>
        <name>substrate</name>
    </ligand>
</feature>
<feature type="binding site" evidence="14">
    <location>
        <position position="186"/>
    </location>
    <ligand>
        <name>NADP(+)</name>
        <dbReference type="ChEBI" id="CHEBI:58349"/>
    </ligand>
</feature>
<organism evidence="17 18">
    <name type="scientific">Tepidimonas charontis</name>
    <dbReference type="NCBI Taxonomy" id="2267262"/>
    <lineage>
        <taxon>Bacteria</taxon>
        <taxon>Pseudomonadati</taxon>
        <taxon>Pseudomonadota</taxon>
        <taxon>Betaproteobacteria</taxon>
        <taxon>Burkholderiales</taxon>
        <taxon>Tepidimonas</taxon>
    </lineage>
</organism>
<evidence type="ECO:0000256" key="13">
    <source>
        <dbReference type="PIRSR" id="PIRSR006769-1"/>
    </source>
</evidence>
<evidence type="ECO:0000259" key="16">
    <source>
        <dbReference type="PROSITE" id="PS51747"/>
    </source>
</evidence>
<dbReference type="RefSeq" id="WP_144328572.1">
    <property type="nucleotide sequence ID" value="NZ_VJON01000024.1"/>
</dbReference>
<feature type="binding site" evidence="15">
    <location>
        <position position="87"/>
    </location>
    <ligand>
        <name>Zn(2+)</name>
        <dbReference type="ChEBI" id="CHEBI:29105"/>
        <note>catalytic</note>
    </ligand>
</feature>